<dbReference type="EMBL" id="MG011690">
    <property type="protein sequence ID" value="AVK76575.1"/>
    <property type="molecule type" value="Genomic_DNA"/>
</dbReference>
<dbReference type="KEGG" id="vg:36843288"/>
<evidence type="ECO:0000256" key="1">
    <source>
        <dbReference type="SAM" id="MobiDB-lite"/>
    </source>
</evidence>
<sequence>MERPKRGKEHRARWCQRARPVGNKHACARVQDKMATDQDKEWTLISQSAMGTTKGRREGDRDGQTMWRVRCSTPRHVANPRWHRAGPMPLGARWAGDTRDAASLVETTVREIHVASTSNTRPPSADAIAAALVISDLEGKSPDRAGPRP</sequence>
<gene>
    <name evidence="2" type="ORF">pneo_cds_968</name>
</gene>
<accession>A0A2U7UDY9</accession>
<proteinExistence type="predicted"/>
<evidence type="ECO:0000313" key="2">
    <source>
        <dbReference type="EMBL" id="AVK76575.1"/>
    </source>
</evidence>
<reference evidence="2" key="1">
    <citation type="journal article" date="2018" name="Nat. Commun.">
        <title>Diversity and evolution of the emerging Pandoraviridae family.</title>
        <authorList>
            <person name="Legendre M."/>
            <person name="Fabre E."/>
            <person name="Poirot O."/>
            <person name="Jeudy S."/>
            <person name="Lartigue A."/>
            <person name="Alempic J.M."/>
            <person name="Beucher L."/>
            <person name="Philippe N."/>
            <person name="Bertaux L."/>
            <person name="Christo-Foroux E."/>
            <person name="Labadie K."/>
            <person name="Coute Y."/>
            <person name="Abergel C."/>
            <person name="Claverie J.M."/>
        </authorList>
    </citation>
    <scope>NUCLEOTIDE SEQUENCE [LARGE SCALE GENOMIC DNA]</scope>
    <source>
        <strain evidence="2">Neocaledonia</strain>
    </source>
</reference>
<dbReference type="GeneID" id="36843288"/>
<organism evidence="2">
    <name type="scientific">Pandoravirus neocaledonia</name>
    <dbReference type="NCBI Taxonomy" id="2107708"/>
    <lineage>
        <taxon>Viruses</taxon>
        <taxon>Pandoravirus</taxon>
    </lineage>
</organism>
<feature type="region of interest" description="Disordered" evidence="1">
    <location>
        <begin position="46"/>
        <end position="65"/>
    </location>
</feature>
<dbReference type="RefSeq" id="YP_009482578.1">
    <property type="nucleotide sequence ID" value="NC_037666.1"/>
</dbReference>
<dbReference type="Proteomes" id="UP000249287">
    <property type="component" value="Segment"/>
</dbReference>
<protein>
    <submittedName>
        <fullName evidence="2">Uncharacterized protein</fullName>
    </submittedName>
</protein>
<name>A0A2U7UDY9_9VIRU</name>